<dbReference type="Proteomes" id="UP000276029">
    <property type="component" value="Unassembled WGS sequence"/>
</dbReference>
<dbReference type="EC" id="2.7.13.3" evidence="2"/>
<keyword evidence="8" id="KW-0812">Transmembrane</keyword>
<evidence type="ECO:0000256" key="1">
    <source>
        <dbReference type="ARBA" id="ARBA00000085"/>
    </source>
</evidence>
<dbReference type="PRINTS" id="PR00344">
    <property type="entry name" value="BCTRLSENSOR"/>
</dbReference>
<dbReference type="PANTHER" id="PTHR43065">
    <property type="entry name" value="SENSOR HISTIDINE KINASE"/>
    <property type="match status" value="1"/>
</dbReference>
<dbReference type="GO" id="GO:0005524">
    <property type="term" value="F:ATP binding"/>
    <property type="evidence" value="ECO:0007669"/>
    <property type="project" value="UniProtKB-KW"/>
</dbReference>
<evidence type="ECO:0000256" key="3">
    <source>
        <dbReference type="ARBA" id="ARBA00022679"/>
    </source>
</evidence>
<dbReference type="RefSeq" id="WP_160119229.1">
    <property type="nucleotide sequence ID" value="NZ_AP018711.1"/>
</dbReference>
<feature type="transmembrane region" description="Helical" evidence="8">
    <location>
        <begin position="65"/>
        <end position="88"/>
    </location>
</feature>
<evidence type="ECO:0000256" key="7">
    <source>
        <dbReference type="ARBA" id="ARBA00023012"/>
    </source>
</evidence>
<dbReference type="GO" id="GO:0000160">
    <property type="term" value="P:phosphorelay signal transduction system"/>
    <property type="evidence" value="ECO:0007669"/>
    <property type="project" value="UniProtKB-KW"/>
</dbReference>
<evidence type="ECO:0000256" key="5">
    <source>
        <dbReference type="ARBA" id="ARBA00022777"/>
    </source>
</evidence>
<gene>
    <name evidence="11" type="ORF">DFR51_1813</name>
    <name evidence="10" type="ORF">SmB9_29070</name>
</gene>
<dbReference type="InterPro" id="IPR005467">
    <property type="entry name" value="His_kinase_dom"/>
</dbReference>
<feature type="transmembrane region" description="Helical" evidence="8">
    <location>
        <begin position="228"/>
        <end position="250"/>
    </location>
</feature>
<keyword evidence="13" id="KW-1185">Reference proteome</keyword>
<dbReference type="Gene3D" id="3.30.450.40">
    <property type="match status" value="1"/>
</dbReference>
<dbReference type="SMART" id="SM00387">
    <property type="entry name" value="HATPase_c"/>
    <property type="match status" value="1"/>
</dbReference>
<dbReference type="SUPFAM" id="SSF55781">
    <property type="entry name" value="GAF domain-like"/>
    <property type="match status" value="1"/>
</dbReference>
<dbReference type="InterPro" id="IPR014265">
    <property type="entry name" value="XrtA/PrsK"/>
</dbReference>
<reference evidence="11 13" key="2">
    <citation type="submission" date="2018-10" db="EMBL/GenBank/DDBJ databases">
        <title>Genomic Encyclopedia of Type Strains, Phase IV (KMG-IV): sequencing the most valuable type-strain genomes for metagenomic binning, comparative biology and taxonomic classification.</title>
        <authorList>
            <person name="Goeker M."/>
        </authorList>
    </citation>
    <scope>NUCLEOTIDE SEQUENCE [LARGE SCALE GENOMIC DNA]</scope>
    <source>
        <strain evidence="11 13">DSM 19791</strain>
    </source>
</reference>
<name>A0AAD1G212_SPHMI</name>
<protein>
    <recommendedName>
        <fullName evidence="2">histidine kinase</fullName>
        <ecNumber evidence="2">2.7.13.3</ecNumber>
    </recommendedName>
</protein>
<evidence type="ECO:0000256" key="8">
    <source>
        <dbReference type="SAM" id="Phobius"/>
    </source>
</evidence>
<keyword evidence="7" id="KW-0902">Two-component regulatory system</keyword>
<evidence type="ECO:0000313" key="12">
    <source>
        <dbReference type="Proteomes" id="UP000275727"/>
    </source>
</evidence>
<evidence type="ECO:0000313" key="11">
    <source>
        <dbReference type="EMBL" id="RKS92227.1"/>
    </source>
</evidence>
<keyword evidence="4" id="KW-0547">Nucleotide-binding</keyword>
<dbReference type="Gene3D" id="3.30.565.10">
    <property type="entry name" value="Histidine kinase-like ATPase, C-terminal domain"/>
    <property type="match status" value="1"/>
</dbReference>
<organism evidence="10 12">
    <name type="scientific">Sphingosinicella microcystinivorans</name>
    <dbReference type="NCBI Taxonomy" id="335406"/>
    <lineage>
        <taxon>Bacteria</taxon>
        <taxon>Pseudomonadati</taxon>
        <taxon>Pseudomonadota</taxon>
        <taxon>Alphaproteobacteria</taxon>
        <taxon>Sphingomonadales</taxon>
        <taxon>Sphingosinicellaceae</taxon>
        <taxon>Sphingosinicella</taxon>
    </lineage>
</organism>
<evidence type="ECO:0000256" key="6">
    <source>
        <dbReference type="ARBA" id="ARBA00022840"/>
    </source>
</evidence>
<accession>A0AAD1G212</accession>
<evidence type="ECO:0000259" key="9">
    <source>
        <dbReference type="PROSITE" id="PS50109"/>
    </source>
</evidence>
<dbReference type="AlphaFoldDB" id="A0AAD1G212"/>
<feature type="transmembrane region" description="Helical" evidence="8">
    <location>
        <begin position="37"/>
        <end position="59"/>
    </location>
</feature>
<evidence type="ECO:0000313" key="13">
    <source>
        <dbReference type="Proteomes" id="UP000276029"/>
    </source>
</evidence>
<keyword evidence="3" id="KW-0808">Transferase</keyword>
<keyword evidence="6" id="KW-0067">ATP-binding</keyword>
<sequence>MPPYSDVSAFSHSVAAIGYLLLAGLLIYRRLQSRADLWLVGASLAMAVWAVLVVLVPVFDPGYSVLVSIAETLRSAAWAGFAAVLVISNWQDTAHNPSRSVLVALAAVVALQLAGDVWSLVQGAAVPGWLQYFYTMGRLAVAIGGLVLTHNVYVNSAPANRWSIRLLCIALAGIFAYDLNLYTLFLLDPAMGPDLVEVRGLVNAFVVPLIYLSAARNRGLKLQVSRQAAFHTLSLGAIGFYLVLMSLAGYGLRLVGGDWGRLLQISFIFAAAVLAAVILFSGRARAWLRVQINKHFFAYKYDYRQEWLRFVNTVSSSGPGLGELHMRVVQAACEPVDSPGGALFIGAEDDSFVHLARWNYRTLQPGRIEGAARLKAHFEASGRVLDIEEHRDGRESTALKLPQWLVEDPQAWLIVPLIHIDEAIGFILIERPLTQRELNWEDFDILRTVGRQAASYVAEAAALAKIAESRKFDEFNRRFAFIMHDLKNLVSQLSLVARNAERHAENPEFRADMIATLQGSVAKMNDLLARLSQQSVQAAPSGGTFDVCSAVEAVANTARRSWPGVTVDRCAQDVVVNGTAERFEQVLTHLVQNAVDASEPGTPVTIAVEPGDIVRVSVRDRGRGMSADFIREELFTPFKSTKSGGFGIGAFEAREMTRDMGGKLLVESEPGVGSCFTIELPAAEARPANMQEG</sequence>
<feature type="transmembrane region" description="Helical" evidence="8">
    <location>
        <begin position="198"/>
        <end position="216"/>
    </location>
</feature>
<dbReference type="NCBIfam" id="TIGR02916">
    <property type="entry name" value="PEP_his_kin"/>
    <property type="match status" value="1"/>
</dbReference>
<dbReference type="EMBL" id="RBWX01000007">
    <property type="protein sequence ID" value="RKS92227.1"/>
    <property type="molecule type" value="Genomic_DNA"/>
</dbReference>
<dbReference type="PANTHER" id="PTHR43065:SF46">
    <property type="entry name" value="C4-DICARBOXYLATE TRANSPORT SENSOR PROTEIN DCTB"/>
    <property type="match status" value="1"/>
</dbReference>
<feature type="transmembrane region" description="Helical" evidence="8">
    <location>
        <begin position="12"/>
        <end position="28"/>
    </location>
</feature>
<dbReference type="InterPro" id="IPR036890">
    <property type="entry name" value="HATPase_C_sf"/>
</dbReference>
<comment type="catalytic activity">
    <reaction evidence="1">
        <text>ATP + protein L-histidine = ADP + protein N-phospho-L-histidine.</text>
        <dbReference type="EC" id="2.7.13.3"/>
    </reaction>
</comment>
<keyword evidence="5 10" id="KW-0418">Kinase</keyword>
<feature type="transmembrane region" description="Helical" evidence="8">
    <location>
        <begin position="133"/>
        <end position="154"/>
    </location>
</feature>
<dbReference type="SUPFAM" id="SSF55874">
    <property type="entry name" value="ATPase domain of HSP90 chaperone/DNA topoisomerase II/histidine kinase"/>
    <property type="match status" value="1"/>
</dbReference>
<dbReference type="InterPro" id="IPR003594">
    <property type="entry name" value="HATPase_dom"/>
</dbReference>
<dbReference type="InterPro" id="IPR004358">
    <property type="entry name" value="Sig_transdc_His_kin-like_C"/>
</dbReference>
<dbReference type="PROSITE" id="PS50109">
    <property type="entry name" value="HIS_KIN"/>
    <property type="match status" value="1"/>
</dbReference>
<feature type="transmembrane region" description="Helical" evidence="8">
    <location>
        <begin position="262"/>
        <end position="280"/>
    </location>
</feature>
<evidence type="ECO:0000256" key="2">
    <source>
        <dbReference type="ARBA" id="ARBA00012438"/>
    </source>
</evidence>
<feature type="transmembrane region" description="Helical" evidence="8">
    <location>
        <begin position="166"/>
        <end position="186"/>
    </location>
</feature>
<evidence type="ECO:0000256" key="4">
    <source>
        <dbReference type="ARBA" id="ARBA00022741"/>
    </source>
</evidence>
<dbReference type="KEGG" id="smic:SmB9_29070"/>
<feature type="transmembrane region" description="Helical" evidence="8">
    <location>
        <begin position="100"/>
        <end position="121"/>
    </location>
</feature>
<keyword evidence="8" id="KW-1133">Transmembrane helix</keyword>
<dbReference type="InterPro" id="IPR029016">
    <property type="entry name" value="GAF-like_dom_sf"/>
</dbReference>
<dbReference type="Pfam" id="PF02518">
    <property type="entry name" value="HATPase_c"/>
    <property type="match status" value="1"/>
</dbReference>
<keyword evidence="8" id="KW-0472">Membrane</keyword>
<dbReference type="EMBL" id="AP018711">
    <property type="protein sequence ID" value="BBE35249.1"/>
    <property type="molecule type" value="Genomic_DNA"/>
</dbReference>
<proteinExistence type="predicted"/>
<dbReference type="Proteomes" id="UP000275727">
    <property type="component" value="Chromosome"/>
</dbReference>
<evidence type="ECO:0000313" key="10">
    <source>
        <dbReference type="EMBL" id="BBE35249.1"/>
    </source>
</evidence>
<reference evidence="10 12" key="1">
    <citation type="submission" date="2018-06" db="EMBL/GenBank/DDBJ databases">
        <title>Complete Genome Sequence of the Microcystin-Degrading Bacterium Sphingosinicella microcystinivorans Strain B-9.</title>
        <authorList>
            <person name="Jin H."/>
            <person name="Nishizawa T."/>
            <person name="Guo Y."/>
            <person name="Nishizawa A."/>
            <person name="Park H."/>
            <person name="Kato H."/>
            <person name="Tsuji K."/>
            <person name="Harada K."/>
        </authorList>
    </citation>
    <scope>NUCLEOTIDE SEQUENCE [LARGE SCALE GENOMIC DNA]</scope>
    <source>
        <strain evidence="10 12">B9</strain>
    </source>
</reference>
<dbReference type="GO" id="GO:0004673">
    <property type="term" value="F:protein histidine kinase activity"/>
    <property type="evidence" value="ECO:0007669"/>
    <property type="project" value="UniProtKB-EC"/>
</dbReference>
<feature type="domain" description="Histidine kinase" evidence="9">
    <location>
        <begin position="481"/>
        <end position="684"/>
    </location>
</feature>